<dbReference type="EMBL" id="VANP01000006">
    <property type="protein sequence ID" value="TLP58935.1"/>
    <property type="molecule type" value="Genomic_DNA"/>
</dbReference>
<feature type="transmembrane region" description="Helical" evidence="2">
    <location>
        <begin position="170"/>
        <end position="188"/>
    </location>
</feature>
<keyword evidence="2" id="KW-0472">Membrane</keyword>
<organism evidence="4 5">
    <name type="scientific">Microbispora triticiradicis</name>
    <dbReference type="NCBI Taxonomy" id="2200763"/>
    <lineage>
        <taxon>Bacteria</taxon>
        <taxon>Bacillati</taxon>
        <taxon>Actinomycetota</taxon>
        <taxon>Actinomycetes</taxon>
        <taxon>Streptosporangiales</taxon>
        <taxon>Streptosporangiaceae</taxon>
        <taxon>Microbispora</taxon>
    </lineage>
</organism>
<keyword evidence="2" id="KW-0812">Transmembrane</keyword>
<keyword evidence="4" id="KW-0808">Transferase</keyword>
<evidence type="ECO:0000259" key="3">
    <source>
        <dbReference type="Pfam" id="PF01757"/>
    </source>
</evidence>
<evidence type="ECO:0000256" key="1">
    <source>
        <dbReference type="SAM" id="MobiDB-lite"/>
    </source>
</evidence>
<feature type="compositionally biased region" description="Basic and acidic residues" evidence="1">
    <location>
        <begin position="99"/>
        <end position="113"/>
    </location>
</feature>
<proteinExistence type="predicted"/>
<dbReference type="InterPro" id="IPR002656">
    <property type="entry name" value="Acyl_transf_3_dom"/>
</dbReference>
<feature type="transmembrane region" description="Helical" evidence="2">
    <location>
        <begin position="329"/>
        <end position="348"/>
    </location>
</feature>
<name>A0A5R8Z0T4_9ACTN</name>
<dbReference type="OrthoDB" id="8206682at2"/>
<dbReference type="GO" id="GO:0016747">
    <property type="term" value="F:acyltransferase activity, transferring groups other than amino-acyl groups"/>
    <property type="evidence" value="ECO:0007669"/>
    <property type="project" value="InterPro"/>
</dbReference>
<evidence type="ECO:0000313" key="5">
    <source>
        <dbReference type="Proteomes" id="UP000309033"/>
    </source>
</evidence>
<evidence type="ECO:0000256" key="2">
    <source>
        <dbReference type="SAM" id="Phobius"/>
    </source>
</evidence>
<comment type="caution">
    <text evidence="4">The sequence shown here is derived from an EMBL/GenBank/DDBJ whole genome shotgun (WGS) entry which is preliminary data.</text>
</comment>
<sequence>MLPPAPARAPAAPGPRDRFIDILRVFGMVLVVVQHWAMPVLSYAGGRLTTGNALAAAPFVTWISQVMPLVFFAGGAANAISFRSAARRAGLPDTGETGRAARERSTRRPSAEKRTAWEWTAREWTARRVRRLAWPVAPLAAVWLPLPHLLTALGVPPQPVEVAARTVGQLLWFLAVYLLAVVATPCLLRVRAGVALPVLAGGAVLTDVVRFSGLEAAGYLNVAFVWLAVHQVGFRYADGGLEWLRGRRAAALAVAGFAMVAALVAAGPYPASMIGMPGAISNMAPPSACLLALFAGQLGLAMLLRPALNALARRPRAEAVLTALAPRMMTVYLWHMTALVAVAGLATIGFGPTTPLPGSAAWWSGAPLWPAALAPVLLGLTALFGRWEEPAGAATGRHVAVAAPLVGGALLTLTLTGFAPGPAPVIASIALVGGLCLVSRPAVAAPPRR</sequence>
<feature type="domain" description="Acyltransferase 3" evidence="3">
    <location>
        <begin position="18"/>
        <end position="379"/>
    </location>
</feature>
<protein>
    <submittedName>
        <fullName evidence="4">Acyltransferase</fullName>
    </submittedName>
</protein>
<evidence type="ECO:0000313" key="4">
    <source>
        <dbReference type="EMBL" id="TLP58935.1"/>
    </source>
</evidence>
<keyword evidence="5" id="KW-1185">Reference proteome</keyword>
<feature type="transmembrane region" description="Helical" evidence="2">
    <location>
        <begin position="399"/>
        <end position="419"/>
    </location>
</feature>
<feature type="transmembrane region" description="Helical" evidence="2">
    <location>
        <begin position="249"/>
        <end position="271"/>
    </location>
</feature>
<feature type="transmembrane region" description="Helical" evidence="2">
    <location>
        <begin position="283"/>
        <end position="308"/>
    </location>
</feature>
<keyword evidence="4" id="KW-0012">Acyltransferase</keyword>
<reference evidence="4" key="1">
    <citation type="submission" date="2019-05" db="EMBL/GenBank/DDBJ databases">
        <title>Isolation, diversity and antifungal activity of Actinobacteria from wheat.</title>
        <authorList>
            <person name="Yu B."/>
        </authorList>
    </citation>
    <scope>NUCLEOTIDE SEQUENCE [LARGE SCALE GENOMIC DNA]</scope>
    <source>
        <strain evidence="4">NEAU-HEGS1-5</strain>
    </source>
</reference>
<dbReference type="Proteomes" id="UP000309033">
    <property type="component" value="Unassembled WGS sequence"/>
</dbReference>
<gene>
    <name evidence="4" type="ORF">FED44_17180</name>
</gene>
<feature type="transmembrane region" description="Helical" evidence="2">
    <location>
        <begin position="425"/>
        <end position="443"/>
    </location>
</feature>
<dbReference type="AlphaFoldDB" id="A0A5R8Z0T4"/>
<feature type="region of interest" description="Disordered" evidence="1">
    <location>
        <begin position="91"/>
        <end position="113"/>
    </location>
</feature>
<feature type="transmembrane region" description="Helical" evidence="2">
    <location>
        <begin position="59"/>
        <end position="80"/>
    </location>
</feature>
<dbReference type="Pfam" id="PF01757">
    <property type="entry name" value="Acyl_transf_3"/>
    <property type="match status" value="1"/>
</dbReference>
<keyword evidence="2" id="KW-1133">Transmembrane helix</keyword>
<accession>A0A5R8Z0T4</accession>
<feature type="transmembrane region" description="Helical" evidence="2">
    <location>
        <begin position="368"/>
        <end position="387"/>
    </location>
</feature>
<feature type="transmembrane region" description="Helical" evidence="2">
    <location>
        <begin position="21"/>
        <end position="39"/>
    </location>
</feature>